<name>A0A1X7IGG9_9BACT</name>
<reference evidence="6" key="1">
    <citation type="submission" date="2017-04" db="EMBL/GenBank/DDBJ databases">
        <authorList>
            <person name="Varghese N."/>
            <person name="Submissions S."/>
        </authorList>
    </citation>
    <scope>NUCLEOTIDE SEQUENCE [LARGE SCALE GENOMIC DNA]</scope>
    <source>
        <strain evidence="6">DSM 4125</strain>
    </source>
</reference>
<dbReference type="SUPFAM" id="SSF52922">
    <property type="entry name" value="TK C-terminal domain-like"/>
    <property type="match status" value="1"/>
</dbReference>
<feature type="domain" description="Pyruvate flavodoxin/ferredoxin oxidoreductase pyrimidine binding" evidence="3">
    <location>
        <begin position="249"/>
        <end position="476"/>
    </location>
</feature>
<evidence type="ECO:0000256" key="1">
    <source>
        <dbReference type="ARBA" id="ARBA00023002"/>
    </source>
</evidence>
<dbReference type="GO" id="GO:0006979">
    <property type="term" value="P:response to oxidative stress"/>
    <property type="evidence" value="ECO:0007669"/>
    <property type="project" value="TreeGrafter"/>
</dbReference>
<dbReference type="EMBL" id="FXAW01000001">
    <property type="protein sequence ID" value="SMG13306.1"/>
    <property type="molecule type" value="Genomic_DNA"/>
</dbReference>
<dbReference type="FunFam" id="3.40.50.970:FF:000022">
    <property type="entry name" value="2-oxoglutarate ferredoxin oxidoreductase alpha subunit"/>
    <property type="match status" value="1"/>
</dbReference>
<dbReference type="Pfam" id="PF01558">
    <property type="entry name" value="POR"/>
    <property type="match status" value="1"/>
</dbReference>
<dbReference type="Proteomes" id="UP000193804">
    <property type="component" value="Unassembled WGS sequence"/>
</dbReference>
<dbReference type="Gene3D" id="3.40.50.970">
    <property type="match status" value="1"/>
</dbReference>
<dbReference type="SUPFAM" id="SSF52518">
    <property type="entry name" value="Thiamin diphosphate-binding fold (THDP-binding)"/>
    <property type="match status" value="1"/>
</dbReference>
<dbReference type="STRING" id="1028.SAMN05661096_00586"/>
<protein>
    <submittedName>
        <fullName evidence="5">2-oxoglutarate ferredoxin oxidoreductase subunit alpha</fullName>
    </submittedName>
</protein>
<evidence type="ECO:0000259" key="2">
    <source>
        <dbReference type="Pfam" id="PF01558"/>
    </source>
</evidence>
<dbReference type="Gene3D" id="3.40.920.10">
    <property type="entry name" value="Pyruvate-ferredoxin oxidoreductase, PFOR, domain III"/>
    <property type="match status" value="1"/>
</dbReference>
<evidence type="ECO:0000259" key="3">
    <source>
        <dbReference type="Pfam" id="PF01855"/>
    </source>
</evidence>
<dbReference type="PANTHER" id="PTHR32154:SF20">
    <property type="entry name" value="2-OXOGLUTARATE OXIDOREDUCTASE SUBUNIT KORA"/>
    <property type="match status" value="1"/>
</dbReference>
<dbReference type="OrthoDB" id="9794954at2"/>
<dbReference type="InterPro" id="IPR002869">
    <property type="entry name" value="Pyrv_flavodox_OxRed_cen"/>
</dbReference>
<dbReference type="CDD" id="cd07034">
    <property type="entry name" value="TPP_PYR_PFOR_IOR-alpha_like"/>
    <property type="match status" value="1"/>
</dbReference>
<dbReference type="Gene3D" id="3.40.50.920">
    <property type="match status" value="1"/>
</dbReference>
<dbReference type="GO" id="GO:0016903">
    <property type="term" value="F:oxidoreductase activity, acting on the aldehyde or oxo group of donors"/>
    <property type="evidence" value="ECO:0007669"/>
    <property type="project" value="InterPro"/>
</dbReference>
<dbReference type="NCBIfam" id="TIGR03710">
    <property type="entry name" value="OAFO_sf"/>
    <property type="match status" value="1"/>
</dbReference>
<keyword evidence="6" id="KW-1185">Reference proteome</keyword>
<evidence type="ECO:0000259" key="4">
    <source>
        <dbReference type="Pfam" id="PF17147"/>
    </source>
</evidence>
<feature type="domain" description="Pyruvate/ketoisovalerate oxidoreductase catalytic" evidence="2">
    <location>
        <begin position="32"/>
        <end position="216"/>
    </location>
</feature>
<dbReference type="InterPro" id="IPR022367">
    <property type="entry name" value="2-oxoacid/accept_OxRdtase_asu"/>
</dbReference>
<keyword evidence="1" id="KW-0560">Oxidoreductase</keyword>
<feature type="domain" description="Pyruvate:ferredoxin oxidoreductase core" evidence="4">
    <location>
        <begin position="510"/>
        <end position="581"/>
    </location>
</feature>
<gene>
    <name evidence="5" type="ORF">SAMN05661096_00586</name>
</gene>
<proteinExistence type="predicted"/>
<dbReference type="Pfam" id="PF01855">
    <property type="entry name" value="POR_N"/>
    <property type="match status" value="1"/>
</dbReference>
<sequence length="630" mass="68679">MSNNSETIKSEPVKIKREQIREAVVEIVSDSGEGAQKCGQSLGTISAKMGNGVWTVEIIPAEIRPPARSKAGASGIRVRMGSKKVTNMGDHADMVVALNEQVLYGRIDQNAYKPGTYLLIENKWATDTEESNAAYTESIQKFKALGYIIHEIPMEKECLKHVSDPRKGKNMWVLGLLCNIYDRDLNIAAAQVKAIFSKKSDDIIQSNIDLLHAGYAYANDNLPMHFTIASKVSKEDFVVMNGNEAVSLGVMAAGIEVCSMYPITPATSASHAMAEKMESAGGLIHQAEDEIAAIGFAIGASYAGQTAVTITSGPGIALKTEFIGLAVMAEVPLVIVDVQRGGPSTGLPTKVEQGDLLAVLYGAAGDAPKIVLAPSTIEECFHYIILARKLAESFRTPVFVLTDANLATGVQPFPRPKIKSAWFPDPIDQSKWEEGVKAYDWDPKTGLSKRPIPGQKGGMYTLTGLAHDEESHVAYDPSINQRAAESRSRKLAALHKTLKEPKILGDKSGDLLLVGWGSTRGAIEEAVERARERGAKVSSLHLHFLSPMEPGLKSIFKNFKKVMTVEINYSDTIGNSLITEENRRYAQLAWYLRAQTLTDIDCFSNVYGQPLSPIQILEMLEKKLDLTLTE</sequence>
<organism evidence="5 6">
    <name type="scientific">Marivirga sericea</name>
    <dbReference type="NCBI Taxonomy" id="1028"/>
    <lineage>
        <taxon>Bacteria</taxon>
        <taxon>Pseudomonadati</taxon>
        <taxon>Bacteroidota</taxon>
        <taxon>Cytophagia</taxon>
        <taxon>Cytophagales</taxon>
        <taxon>Marivirgaceae</taxon>
        <taxon>Marivirga</taxon>
    </lineage>
</organism>
<dbReference type="InterPro" id="IPR029061">
    <property type="entry name" value="THDP-binding"/>
</dbReference>
<dbReference type="InterPro" id="IPR002880">
    <property type="entry name" value="Pyrv_Fd/Flavodoxin_OxRdtase_N"/>
</dbReference>
<evidence type="ECO:0000313" key="5">
    <source>
        <dbReference type="EMBL" id="SMG13306.1"/>
    </source>
</evidence>
<dbReference type="PANTHER" id="PTHR32154">
    <property type="entry name" value="PYRUVATE-FLAVODOXIN OXIDOREDUCTASE-RELATED"/>
    <property type="match status" value="1"/>
</dbReference>
<dbReference type="InterPro" id="IPR019752">
    <property type="entry name" value="Pyrv/ketoisovalerate_OxRed_cat"/>
</dbReference>
<accession>A0A1X7IGG9</accession>
<evidence type="ECO:0000313" key="6">
    <source>
        <dbReference type="Proteomes" id="UP000193804"/>
    </source>
</evidence>
<dbReference type="InterPro" id="IPR050722">
    <property type="entry name" value="Pyruvate:ferred/Flavod_OxRd"/>
</dbReference>
<dbReference type="InterPro" id="IPR033412">
    <property type="entry name" value="PFOR_II"/>
</dbReference>
<dbReference type="SUPFAM" id="SSF53323">
    <property type="entry name" value="Pyruvate-ferredoxin oxidoreductase, PFOR, domain III"/>
    <property type="match status" value="1"/>
</dbReference>
<dbReference type="InterPro" id="IPR009014">
    <property type="entry name" value="Transketo_C/PFOR_II"/>
</dbReference>
<dbReference type="AlphaFoldDB" id="A0A1X7IGG9"/>
<dbReference type="Pfam" id="PF17147">
    <property type="entry name" value="PFOR_II"/>
    <property type="match status" value="1"/>
</dbReference>